<gene>
    <name evidence="2" type="ORF">MQH31_18275</name>
</gene>
<dbReference type="EMBL" id="JALGAR010000006">
    <property type="protein sequence ID" value="MCI4659757.1"/>
    <property type="molecule type" value="Genomic_DNA"/>
</dbReference>
<sequence length="95" mass="10533">MIHMSPYQSWTTVLLLVVFAAAIVWLIHELNRARAESSRLAASAADVRLATAAATTVRYASVTELRPDRARQLTLVPDLPREASPEVYDWQVSGL</sequence>
<accession>A0AA41QYB1</accession>
<name>A0AA41QYB1_9MICO</name>
<keyword evidence="3" id="KW-1185">Reference proteome</keyword>
<keyword evidence="1" id="KW-0472">Membrane</keyword>
<keyword evidence="1" id="KW-1133">Transmembrane helix</keyword>
<dbReference type="AlphaFoldDB" id="A0AA41QYB1"/>
<dbReference type="RefSeq" id="WP_243013248.1">
    <property type="nucleotide sequence ID" value="NZ_JALGAR010000006.1"/>
</dbReference>
<feature type="transmembrane region" description="Helical" evidence="1">
    <location>
        <begin position="6"/>
        <end position="27"/>
    </location>
</feature>
<protein>
    <submittedName>
        <fullName evidence="2">Uncharacterized protein</fullName>
    </submittedName>
</protein>
<proteinExistence type="predicted"/>
<keyword evidence="1" id="KW-0812">Transmembrane</keyword>
<organism evidence="2 3">
    <name type="scientific">Cryobacterium zhongshanensis</name>
    <dbReference type="NCBI Taxonomy" id="2928153"/>
    <lineage>
        <taxon>Bacteria</taxon>
        <taxon>Bacillati</taxon>
        <taxon>Actinomycetota</taxon>
        <taxon>Actinomycetes</taxon>
        <taxon>Micrococcales</taxon>
        <taxon>Microbacteriaceae</taxon>
        <taxon>Cryobacterium</taxon>
    </lineage>
</organism>
<comment type="caution">
    <text evidence="2">The sequence shown here is derived from an EMBL/GenBank/DDBJ whole genome shotgun (WGS) entry which is preliminary data.</text>
</comment>
<evidence type="ECO:0000313" key="3">
    <source>
        <dbReference type="Proteomes" id="UP001165341"/>
    </source>
</evidence>
<evidence type="ECO:0000256" key="1">
    <source>
        <dbReference type="SAM" id="Phobius"/>
    </source>
</evidence>
<reference evidence="2" key="1">
    <citation type="submission" date="2022-03" db="EMBL/GenBank/DDBJ databases">
        <title>Cryobacterium sp. nov. strain ZS14-85, isolated from Antarctic soil.</title>
        <authorList>
            <person name="Li J."/>
            <person name="Niu G."/>
        </authorList>
    </citation>
    <scope>NUCLEOTIDE SEQUENCE</scope>
    <source>
        <strain evidence="2">ZS14-85</strain>
    </source>
</reference>
<evidence type="ECO:0000313" key="2">
    <source>
        <dbReference type="EMBL" id="MCI4659757.1"/>
    </source>
</evidence>
<dbReference type="Proteomes" id="UP001165341">
    <property type="component" value="Unassembled WGS sequence"/>
</dbReference>